<protein>
    <submittedName>
        <fullName evidence="2">Virion structural protein</fullName>
    </submittedName>
</protein>
<sequence>MAESNKKGMISGMDSLLTLSGEEFLEVIRMEADGSYKNYRLLVSKIRNNAGLSAYEIAVQNGYVGTVEEWLASLEGKTAYQIAVELGFTGDEAAFIASLKGTQGDDGEAGKSVFEIALENGFIGTEADFLKTLVGKSAYQTALDNGFTGTEEEWLLSIKGDKGDTGEDGDVGPEGKSAFEVWVALPANVDKTVEDYLEYLKGASGPSAYEIAISEGYVGTEAEWLVSLGGKSAFELAKEADPELVDEATWLASLKGDEGQSAYAAAVAGGFVGTQAQWLTSLKGQSAYQLWVASGQVGSEAQFLESLEGSDGNNGTNGKSAYELALAANPAIGTEAQWLASLKGTDGSDGDDGAAGLSAFQIWVALPANVGKTEADFFNEMQGQDGEDGVDGKSAYELAVAAGFTGTQAEWFASLKGTAGEDGTDGTDGQSAYALWLLQPGNAGKTEAEFLASIKGTKGEDGTDGDSAYQVAVANGFVGSQELWLESLQGQEGAMGQGIKVIETLTQDAFDEVVKLDESAVGDAYIVNEFIYVYNGSTWVKSNSLQGPEGRGLNYLGEWPTGAALPMDVNYVAGDTYVWRSSLWTLVEKPTRVWVDIGVPGPVGKSAYQTYIELPGNAGKTEAEFIASLKGLKGDTGNNGEDGTDGQDGDKGDDGDSAYQVAVTNGFVGSEAQWLASLEGSDGLSAYELAVDGGFVGTQAQWLASLKGEKGTPALAFEIKGRLTEVSQLPRPGVGTEAYYVNRDLYIWIADETTPANSDYVNFGSLNGASAYETAVDLGYTGTEAEWIASLKGIDGVDGTDGVDGQDGRNLEVKGTQANLAAIQALLAPADQDAWVALDTGHLHIYVTDAWIDAGPFKGQDGTNGTDGEDGETGASAFDAWKTLPGNADGTIEEFVASLKGEDGQDGTDGNNGESVFDLWSAQPGNAGKTEAEFIASLKGQDGTDGEDGTDGTNGTNGRNVVILGSVANQAALPVGQAEQAAYTTLDTGTLFMWISGAWVNLGVFRGDKGETGETGDVGPAGTPVNIKGEVDLIADLPDPSTLEVGDAYYTQEDGKLYQVNDAGVYNPGIYIRGEQGNDGIQGIQGPAGNSITIAGSYATAAALIAAHPTGNNGEGYLVGTDLYLYGINPVGGATEWYNAGPVRGPQGEQGIQGKTGLKGNTGNTGERGSLWLVLPTNVSTPTADYGRIGDWAVNAQFDTFYKDATSGWLNMGRLVAGDVNSPLPNLGKVVRLGNQWVSLPVDEVPSLETGKVYGRQLKAGETTLGEWVEIVFPTNFPEPAADGVLYARRRQTGQTSGAWVTLPAGITDLSTKDGKNYVRVFESAGSVPIWKELVIPAGGIGEAPTTAGKTYVRSGATTSWVEYVAGIGEAPTDGKQYVRKNSAWVSFDRYDIPILALAATATIDPLINQFATVDNASGAKTVTIKNGPALRAMTLVLVINGAAGTLSIASETANRLIWNTGSAPAITGAKTVLTFLWDGVYWIGAQGAMVPTLPA</sequence>
<dbReference type="EMBL" id="MK552327">
    <property type="protein sequence ID" value="QBJ02727.1"/>
    <property type="molecule type" value="Genomic_DNA"/>
</dbReference>
<evidence type="ECO:0000313" key="2">
    <source>
        <dbReference type="EMBL" id="QBJ02727.1"/>
    </source>
</evidence>
<evidence type="ECO:0000313" key="3">
    <source>
        <dbReference type="Proteomes" id="UP000294134"/>
    </source>
</evidence>
<dbReference type="GO" id="GO:0005615">
    <property type="term" value="C:extracellular space"/>
    <property type="evidence" value="ECO:0007669"/>
    <property type="project" value="TreeGrafter"/>
</dbReference>
<reference evidence="2 3" key="1">
    <citation type="submission" date="2019-02" db="EMBL/GenBank/DDBJ databases">
        <authorList>
            <person name="Frampton R.A."/>
            <person name="Wojtus J.K."/>
            <person name="Fineran P.C."/>
            <person name="Hendrickson H.L."/>
        </authorList>
    </citation>
    <scope>NUCLEOTIDE SEQUENCE [LARGE SCALE GENOMIC DNA]</scope>
</reference>
<feature type="region of interest" description="Disordered" evidence="1">
    <location>
        <begin position="631"/>
        <end position="656"/>
    </location>
</feature>
<name>A0A481W636_9CAUD</name>
<dbReference type="InterPro" id="IPR050149">
    <property type="entry name" value="Collagen_superfamily"/>
</dbReference>
<dbReference type="Gene3D" id="6.20.230.10">
    <property type="match status" value="1"/>
</dbReference>
<gene>
    <name evidence="2" type="ORF">PSA21_201</name>
</gene>
<keyword evidence="3" id="KW-1185">Reference proteome</keyword>
<dbReference type="PANTHER" id="PTHR24023:SF1082">
    <property type="entry name" value="COLLAGEN TRIPLE HELIX REPEAT"/>
    <property type="match status" value="1"/>
</dbReference>
<accession>A0A481W636</accession>
<organism evidence="2 3">
    <name type="scientific">Pseudomonas phage Psa21</name>
    <dbReference type="NCBI Taxonomy" id="2530023"/>
    <lineage>
        <taxon>Viruses</taxon>
        <taxon>Duplodnaviria</taxon>
        <taxon>Heunggongvirae</taxon>
        <taxon>Uroviricota</taxon>
        <taxon>Caudoviricetes</taxon>
        <taxon>Chimalliviridae</taxon>
        <taxon>Tepukevirus</taxon>
        <taxon>Tepukevirus Psa21</taxon>
    </lineage>
</organism>
<proteinExistence type="predicted"/>
<dbReference type="PANTHER" id="PTHR24023">
    <property type="entry name" value="COLLAGEN ALPHA"/>
    <property type="match status" value="1"/>
</dbReference>
<dbReference type="GO" id="GO:0031012">
    <property type="term" value="C:extracellular matrix"/>
    <property type="evidence" value="ECO:0007669"/>
    <property type="project" value="TreeGrafter"/>
</dbReference>
<evidence type="ECO:0000256" key="1">
    <source>
        <dbReference type="SAM" id="MobiDB-lite"/>
    </source>
</evidence>
<dbReference type="Proteomes" id="UP000294134">
    <property type="component" value="Segment"/>
</dbReference>